<dbReference type="SUPFAM" id="SSF52540">
    <property type="entry name" value="P-loop containing nucleoside triphosphate hydrolases"/>
    <property type="match status" value="1"/>
</dbReference>
<dbReference type="GeneID" id="19895817"/>
<dbReference type="InterPro" id="IPR006073">
    <property type="entry name" value="GTP-bd"/>
</dbReference>
<dbReference type="AlphaFoldDB" id="M7NLJ7"/>
<gene>
    <name evidence="10" type="ORF">PNEG_02124</name>
</gene>
<dbReference type="GO" id="GO:0003723">
    <property type="term" value="F:RNA binding"/>
    <property type="evidence" value="ECO:0007669"/>
    <property type="project" value="EnsemblFungi"/>
</dbReference>
<dbReference type="GO" id="GO:0015031">
    <property type="term" value="P:protein transport"/>
    <property type="evidence" value="ECO:0007669"/>
    <property type="project" value="UniProtKB-KW"/>
</dbReference>
<evidence type="ECO:0000256" key="6">
    <source>
        <dbReference type="ARBA" id="ARBA00023134"/>
    </source>
</evidence>
<dbReference type="Pfam" id="PF08701">
    <property type="entry name" value="GN3L_Grn1"/>
    <property type="match status" value="1"/>
</dbReference>
<organism evidence="10 11">
    <name type="scientific">Pneumocystis murina (strain B123)</name>
    <name type="common">Mouse pneumocystis pneumonia agent</name>
    <name type="synonym">Pneumocystis carinii f. sp. muris</name>
    <dbReference type="NCBI Taxonomy" id="1069680"/>
    <lineage>
        <taxon>Eukaryota</taxon>
        <taxon>Fungi</taxon>
        <taxon>Dikarya</taxon>
        <taxon>Ascomycota</taxon>
        <taxon>Taphrinomycotina</taxon>
        <taxon>Pneumocystomycetes</taxon>
        <taxon>Pneumocystaceae</taxon>
        <taxon>Pneumocystis</taxon>
    </lineage>
</organism>
<dbReference type="Gene3D" id="3.40.50.300">
    <property type="entry name" value="P-loop containing nucleotide triphosphate hydrolases"/>
    <property type="match status" value="1"/>
</dbReference>
<keyword evidence="5" id="KW-0653">Protein transport</keyword>
<evidence type="ECO:0000256" key="4">
    <source>
        <dbReference type="ARBA" id="ARBA00022741"/>
    </source>
</evidence>
<evidence type="ECO:0000256" key="8">
    <source>
        <dbReference type="SAM" id="MobiDB-lite"/>
    </source>
</evidence>
<keyword evidence="4" id="KW-0547">Nucleotide-binding</keyword>
<dbReference type="FunFam" id="1.10.1580.10:FF:000006">
    <property type="entry name" value="Nuclear GTP-binding protein NUG1"/>
    <property type="match status" value="1"/>
</dbReference>
<name>M7NLJ7_PNEMU</name>
<comment type="subcellular location">
    <subcellularLocation>
        <location evidence="1">Nucleus</location>
    </subcellularLocation>
</comment>
<dbReference type="VEuPathDB" id="FungiDB:PNEG_02124"/>
<evidence type="ECO:0000256" key="7">
    <source>
        <dbReference type="ARBA" id="ARBA00023242"/>
    </source>
</evidence>
<dbReference type="PROSITE" id="PS51721">
    <property type="entry name" value="G_CP"/>
    <property type="match status" value="1"/>
</dbReference>
<feature type="region of interest" description="Disordered" evidence="8">
    <location>
        <begin position="25"/>
        <end position="47"/>
    </location>
</feature>
<feature type="domain" description="CP-type G" evidence="9">
    <location>
        <begin position="147"/>
        <end position="326"/>
    </location>
</feature>
<dbReference type="GO" id="GO:0005525">
    <property type="term" value="F:GTP binding"/>
    <property type="evidence" value="ECO:0007669"/>
    <property type="project" value="UniProtKB-KW"/>
</dbReference>
<dbReference type="STRING" id="1069680.M7NLJ7"/>
<dbReference type="HOGENOM" id="CLU_011106_5_5_1"/>
<evidence type="ECO:0000256" key="2">
    <source>
        <dbReference type="ARBA" id="ARBA00022448"/>
    </source>
</evidence>
<dbReference type="GO" id="GO:0030687">
    <property type="term" value="C:preribosome, large subunit precursor"/>
    <property type="evidence" value="ECO:0007669"/>
    <property type="project" value="EnsemblFungi"/>
</dbReference>
<proteinExistence type="predicted"/>
<evidence type="ECO:0000256" key="3">
    <source>
        <dbReference type="ARBA" id="ARBA00022517"/>
    </source>
</evidence>
<evidence type="ECO:0000256" key="5">
    <source>
        <dbReference type="ARBA" id="ARBA00022927"/>
    </source>
</evidence>
<reference evidence="11" key="1">
    <citation type="journal article" date="2016" name="Nat. Commun.">
        <title>Genome analysis of three Pneumocystis species reveals adaptation mechanisms to life exclusively in mammalian hosts.</title>
        <authorList>
            <person name="Ma L."/>
            <person name="Chen Z."/>
            <person name="Huang D.W."/>
            <person name="Kutty G."/>
            <person name="Ishihara M."/>
            <person name="Wang H."/>
            <person name="Abouelleil A."/>
            <person name="Bishop L."/>
            <person name="Davey E."/>
            <person name="Deng R."/>
            <person name="Deng X."/>
            <person name="Fan L."/>
            <person name="Fantoni G."/>
            <person name="Fitzgerald M."/>
            <person name="Gogineni E."/>
            <person name="Goldberg J.M."/>
            <person name="Handley G."/>
            <person name="Hu X."/>
            <person name="Huber C."/>
            <person name="Jiao X."/>
            <person name="Jones K."/>
            <person name="Levin J.Z."/>
            <person name="Liu Y."/>
            <person name="Macdonald P."/>
            <person name="Melnikov A."/>
            <person name="Raley C."/>
            <person name="Sassi M."/>
            <person name="Sherman B.T."/>
            <person name="Song X."/>
            <person name="Sykes S."/>
            <person name="Tran B."/>
            <person name="Walsh L."/>
            <person name="Xia Y."/>
            <person name="Yang J."/>
            <person name="Young S."/>
            <person name="Zeng Q."/>
            <person name="Zheng X."/>
            <person name="Stephens R."/>
            <person name="Nusbaum C."/>
            <person name="Birren B.W."/>
            <person name="Azadi P."/>
            <person name="Lempicki R.A."/>
            <person name="Cuomo C.A."/>
            <person name="Kovacs J.A."/>
        </authorList>
    </citation>
    <scope>NUCLEOTIDE SEQUENCE [LARGE SCALE GENOMIC DNA]</scope>
    <source>
        <strain evidence="11">B123</strain>
    </source>
</reference>
<dbReference type="PANTHER" id="PTHR11089">
    <property type="entry name" value="GTP-BINDING PROTEIN-RELATED"/>
    <property type="match status" value="1"/>
</dbReference>
<evidence type="ECO:0000259" key="9">
    <source>
        <dbReference type="PROSITE" id="PS51721"/>
    </source>
</evidence>
<dbReference type="PRINTS" id="PR00326">
    <property type="entry name" value="GTP1OBG"/>
</dbReference>
<dbReference type="GO" id="GO:0003924">
    <property type="term" value="F:GTPase activity"/>
    <property type="evidence" value="ECO:0007669"/>
    <property type="project" value="EnsemblFungi"/>
</dbReference>
<dbReference type="InterPro" id="IPR030378">
    <property type="entry name" value="G_CP_dom"/>
</dbReference>
<dbReference type="OrthoDB" id="10266128at2759"/>
<dbReference type="GO" id="GO:0000055">
    <property type="term" value="P:ribosomal large subunit export from nucleus"/>
    <property type="evidence" value="ECO:0007669"/>
    <property type="project" value="EnsemblFungi"/>
</dbReference>
<evidence type="ECO:0000313" key="11">
    <source>
        <dbReference type="Proteomes" id="UP000011958"/>
    </source>
</evidence>
<dbReference type="Pfam" id="PF01926">
    <property type="entry name" value="MMR_HSR1"/>
    <property type="match status" value="1"/>
</dbReference>
<keyword evidence="3" id="KW-0690">Ribosome biogenesis</keyword>
<dbReference type="Gene3D" id="1.10.1580.10">
    <property type="match status" value="1"/>
</dbReference>
<sequence>MVSIKKKSRRQLTRLRHGIEKKVSAFRKKQKKEAKKNPKKQRKREKYLGIPNSFPYKNKILAEIEEKSKFNGEKSQKKECIEEITFSQIKALSERSEILKNDFYGVEDNDICEIDEEIASWYGFSEDENDNQRMGCIKKENSLRAFNKTFREVIEASDIVLYILDARDPEGTRSQQAEELVLQNHEKKLILILNKIDLIPYDNLMEWLTYLRSSFTCLPFRAASSFFPHSLNNASLKSQSMAFDLIKFLKSYAHKQDLKRPIFVGVIGYPNVGKSSVVNSLVSCLNSGKAKKPCITGSEAGITTSIKQVKLDDKIKLIDSPGIVYPLKNAEQKKTYNTKAKDQARLILINAIPPSNITDPIYCVSQILGKLHSNSILYEKLEKLYQLPPIVSINNDITTDFLIHVAKKRGRLRKGGIPNLESAAKAVINDWCNGKIQWWTDAPIKKKSNIITKNGSSSIIDDPIFVTEWAKEFDLDAIDTPMEINNE</sequence>
<dbReference type="EMBL" id="AFWA02000012">
    <property type="protein sequence ID" value="EMR09538.1"/>
    <property type="molecule type" value="Genomic_DNA"/>
</dbReference>
<dbReference type="InterPro" id="IPR023179">
    <property type="entry name" value="GTP-bd_ortho_bundle_sf"/>
</dbReference>
<dbReference type="GO" id="GO:0005730">
    <property type="term" value="C:nucleolus"/>
    <property type="evidence" value="ECO:0007669"/>
    <property type="project" value="EnsemblFungi"/>
</dbReference>
<comment type="caution">
    <text evidence="10">The sequence shown here is derived from an EMBL/GenBank/DDBJ whole genome shotgun (WGS) entry which is preliminary data.</text>
</comment>
<dbReference type="GO" id="GO:0000463">
    <property type="term" value="P:maturation of LSU-rRNA from tricistronic rRNA transcript (SSU-rRNA, 5.8S rRNA, LSU-rRNA)"/>
    <property type="evidence" value="ECO:0007669"/>
    <property type="project" value="EnsemblFungi"/>
</dbReference>
<dbReference type="InterPro" id="IPR027417">
    <property type="entry name" value="P-loop_NTPase"/>
</dbReference>
<dbReference type="OMA" id="FKLDGLW"/>
<dbReference type="InterPro" id="IPR050755">
    <property type="entry name" value="TRAFAC_YlqF/YawG_RiboMat"/>
</dbReference>
<keyword evidence="11" id="KW-1185">Reference proteome</keyword>
<dbReference type="PANTHER" id="PTHR11089:SF30">
    <property type="entry name" value="GUANINE NUCLEOTIDE-BINDING PROTEIN-LIKE 3 HOMOLOG"/>
    <property type="match status" value="1"/>
</dbReference>
<dbReference type="InterPro" id="IPR014813">
    <property type="entry name" value="Gnl3_N_dom"/>
</dbReference>
<protein>
    <recommendedName>
        <fullName evidence="9">CP-type G domain-containing protein</fullName>
    </recommendedName>
</protein>
<evidence type="ECO:0000313" key="10">
    <source>
        <dbReference type="EMBL" id="EMR09538.1"/>
    </source>
</evidence>
<accession>M7NLJ7</accession>
<dbReference type="RefSeq" id="XP_007874105.1">
    <property type="nucleotide sequence ID" value="XM_007875914.1"/>
</dbReference>
<dbReference type="Proteomes" id="UP000011958">
    <property type="component" value="Unassembled WGS sequence"/>
</dbReference>
<evidence type="ECO:0000256" key="1">
    <source>
        <dbReference type="ARBA" id="ARBA00004123"/>
    </source>
</evidence>
<keyword evidence="2" id="KW-0813">Transport</keyword>
<keyword evidence="6" id="KW-0342">GTP-binding</keyword>
<dbReference type="eggNOG" id="KOG2484">
    <property type="taxonomic scope" value="Eukaryota"/>
</dbReference>
<keyword evidence="7" id="KW-0539">Nucleus</keyword>
<feature type="compositionally biased region" description="Basic residues" evidence="8">
    <location>
        <begin position="25"/>
        <end position="45"/>
    </location>
</feature>